<accession>A0A438GJ03</accession>
<protein>
    <recommendedName>
        <fullName evidence="4">CCHC-type domain-containing protein</fullName>
    </recommendedName>
</protein>
<dbReference type="Pfam" id="PF14223">
    <property type="entry name" value="Retrotran_gag_2"/>
    <property type="match status" value="1"/>
</dbReference>
<feature type="region of interest" description="Disordered" evidence="1">
    <location>
        <begin position="68"/>
        <end position="122"/>
    </location>
</feature>
<evidence type="ECO:0000313" key="3">
    <source>
        <dbReference type="Proteomes" id="UP000288805"/>
    </source>
</evidence>
<feature type="compositionally biased region" description="Basic and acidic residues" evidence="1">
    <location>
        <begin position="102"/>
        <end position="113"/>
    </location>
</feature>
<reference evidence="2 3" key="1">
    <citation type="journal article" date="2018" name="PLoS Genet.">
        <title>Population sequencing reveals clonal diversity and ancestral inbreeding in the grapevine cultivar Chardonnay.</title>
        <authorList>
            <person name="Roach M.J."/>
            <person name="Johnson D.L."/>
            <person name="Bohlmann J."/>
            <person name="van Vuuren H.J."/>
            <person name="Jones S.J."/>
            <person name="Pretorius I.S."/>
            <person name="Schmidt S.A."/>
            <person name="Borneman A.R."/>
        </authorList>
    </citation>
    <scope>NUCLEOTIDE SEQUENCE [LARGE SCALE GENOMIC DNA]</scope>
    <source>
        <strain evidence="3">cv. Chardonnay</strain>
        <tissue evidence="2">Leaf</tissue>
    </source>
</reference>
<evidence type="ECO:0008006" key="4">
    <source>
        <dbReference type="Google" id="ProtNLM"/>
    </source>
</evidence>
<name>A0A438GJ03_VITVI</name>
<dbReference type="EMBL" id="QGNW01000421">
    <property type="protein sequence ID" value="RVW72152.1"/>
    <property type="molecule type" value="Genomic_DNA"/>
</dbReference>
<feature type="compositionally biased region" description="Gly residues" evidence="1">
    <location>
        <begin position="77"/>
        <end position="86"/>
    </location>
</feature>
<evidence type="ECO:0000256" key="1">
    <source>
        <dbReference type="SAM" id="MobiDB-lite"/>
    </source>
</evidence>
<comment type="caution">
    <text evidence="2">The sequence shown here is derived from an EMBL/GenBank/DDBJ whole genome shotgun (WGS) entry which is preliminary data.</text>
</comment>
<dbReference type="AlphaFoldDB" id="A0A438GJ03"/>
<gene>
    <name evidence="2" type="ORF">CK203_061807</name>
</gene>
<organism evidence="2 3">
    <name type="scientific">Vitis vinifera</name>
    <name type="common">Grape</name>
    <dbReference type="NCBI Taxonomy" id="29760"/>
    <lineage>
        <taxon>Eukaryota</taxon>
        <taxon>Viridiplantae</taxon>
        <taxon>Streptophyta</taxon>
        <taxon>Embryophyta</taxon>
        <taxon>Tracheophyta</taxon>
        <taxon>Spermatophyta</taxon>
        <taxon>Magnoliopsida</taxon>
        <taxon>eudicotyledons</taxon>
        <taxon>Gunneridae</taxon>
        <taxon>Pentapetalae</taxon>
        <taxon>rosids</taxon>
        <taxon>Vitales</taxon>
        <taxon>Vitaceae</taxon>
        <taxon>Viteae</taxon>
        <taxon>Vitis</taxon>
    </lineage>
</organism>
<proteinExistence type="predicted"/>
<sequence>MRVNGEKLNDQRIVEKIMWSLSARFDYVVAAIEKGKDIFTLTIEGLMSSLCSHEQQMNQRINSTNLEQALQSRASTGGCGGQQCGRGRGHGKGRGGHNNFNNKDRDGDTDSSKGRGNTSKLKDKSHIQCFRCKKYGHYRMNKMSKQTSPR</sequence>
<dbReference type="Proteomes" id="UP000288805">
    <property type="component" value="Unassembled WGS sequence"/>
</dbReference>
<evidence type="ECO:0000313" key="2">
    <source>
        <dbReference type="EMBL" id="RVW72152.1"/>
    </source>
</evidence>